<accession>A0AAW1YNW2</accession>
<dbReference type="AlphaFoldDB" id="A0AAW1YNW2"/>
<evidence type="ECO:0000313" key="3">
    <source>
        <dbReference type="Proteomes" id="UP001457282"/>
    </source>
</evidence>
<feature type="region of interest" description="Disordered" evidence="1">
    <location>
        <begin position="47"/>
        <end position="68"/>
    </location>
</feature>
<proteinExistence type="predicted"/>
<comment type="caution">
    <text evidence="2">The sequence shown here is derived from an EMBL/GenBank/DDBJ whole genome shotgun (WGS) entry which is preliminary data.</text>
</comment>
<dbReference type="Proteomes" id="UP001457282">
    <property type="component" value="Unassembled WGS sequence"/>
</dbReference>
<evidence type="ECO:0000256" key="1">
    <source>
        <dbReference type="SAM" id="MobiDB-lite"/>
    </source>
</evidence>
<gene>
    <name evidence="2" type="ORF">M0R45_005636</name>
</gene>
<organism evidence="2 3">
    <name type="scientific">Rubus argutus</name>
    <name type="common">Southern blackberry</name>
    <dbReference type="NCBI Taxonomy" id="59490"/>
    <lineage>
        <taxon>Eukaryota</taxon>
        <taxon>Viridiplantae</taxon>
        <taxon>Streptophyta</taxon>
        <taxon>Embryophyta</taxon>
        <taxon>Tracheophyta</taxon>
        <taxon>Spermatophyta</taxon>
        <taxon>Magnoliopsida</taxon>
        <taxon>eudicotyledons</taxon>
        <taxon>Gunneridae</taxon>
        <taxon>Pentapetalae</taxon>
        <taxon>rosids</taxon>
        <taxon>fabids</taxon>
        <taxon>Rosales</taxon>
        <taxon>Rosaceae</taxon>
        <taxon>Rosoideae</taxon>
        <taxon>Rosoideae incertae sedis</taxon>
        <taxon>Rubus</taxon>
    </lineage>
</organism>
<protein>
    <submittedName>
        <fullName evidence="2">Uncharacterized protein</fullName>
    </submittedName>
</protein>
<dbReference type="EMBL" id="JBEDUW010000001">
    <property type="protein sequence ID" value="KAK9950134.1"/>
    <property type="molecule type" value="Genomic_DNA"/>
</dbReference>
<evidence type="ECO:0000313" key="2">
    <source>
        <dbReference type="EMBL" id="KAK9950134.1"/>
    </source>
</evidence>
<reference evidence="2 3" key="1">
    <citation type="journal article" date="2023" name="G3 (Bethesda)">
        <title>A chromosome-length genome assembly and annotation of blackberry (Rubus argutus, cv. 'Hillquist').</title>
        <authorList>
            <person name="Bruna T."/>
            <person name="Aryal R."/>
            <person name="Dudchenko O."/>
            <person name="Sargent D.J."/>
            <person name="Mead D."/>
            <person name="Buti M."/>
            <person name="Cavallini A."/>
            <person name="Hytonen T."/>
            <person name="Andres J."/>
            <person name="Pham M."/>
            <person name="Weisz D."/>
            <person name="Mascagni F."/>
            <person name="Usai G."/>
            <person name="Natali L."/>
            <person name="Bassil N."/>
            <person name="Fernandez G.E."/>
            <person name="Lomsadze A."/>
            <person name="Armour M."/>
            <person name="Olukolu B."/>
            <person name="Poorten T."/>
            <person name="Britton C."/>
            <person name="Davik J."/>
            <person name="Ashrafi H."/>
            <person name="Aiden E.L."/>
            <person name="Borodovsky M."/>
            <person name="Worthington M."/>
        </authorList>
    </citation>
    <scope>NUCLEOTIDE SEQUENCE [LARGE SCALE GENOMIC DNA]</scope>
    <source>
        <strain evidence="2">PI 553951</strain>
    </source>
</reference>
<sequence>MVSTSAWAPESFDVQALHMLTINNITSFTVAPPSIYYGHPDQHCEPSTSLSSYSSPIDHRRSTQTRATPSKITITAGTRVPNHICTAAHHLSRASASLCCRRFQPKLHCEASTTTMSFSSSINPS</sequence>
<keyword evidence="3" id="KW-1185">Reference proteome</keyword>
<name>A0AAW1YNW2_RUBAR</name>